<feature type="domain" description="Mannose-6-phosphate isomerase type II C-terminal" evidence="10">
    <location>
        <begin position="329"/>
        <end position="443"/>
    </location>
</feature>
<dbReference type="Pfam" id="PF01050">
    <property type="entry name" value="MannoseP_isomer"/>
    <property type="match status" value="1"/>
</dbReference>
<dbReference type="KEGG" id="mefw:F1737_06890"/>
<evidence type="ECO:0000259" key="11">
    <source>
        <dbReference type="Pfam" id="PF22640"/>
    </source>
</evidence>
<keyword evidence="6" id="KW-0342">GTP-binding</keyword>
<dbReference type="GO" id="GO:0005525">
    <property type="term" value="F:GTP binding"/>
    <property type="evidence" value="ECO:0007669"/>
    <property type="project" value="UniProtKB-KW"/>
</dbReference>
<evidence type="ECO:0000256" key="1">
    <source>
        <dbReference type="ARBA" id="ARBA00006115"/>
    </source>
</evidence>
<dbReference type="InterPro" id="IPR011051">
    <property type="entry name" value="RmlC_Cupin_sf"/>
</dbReference>
<dbReference type="InterPro" id="IPR006375">
    <property type="entry name" value="Man1P_GuaTrfase/Man6P_Isoase"/>
</dbReference>
<dbReference type="CDD" id="cd02509">
    <property type="entry name" value="GDP-M1P_Guanylyltransferase"/>
    <property type="match status" value="1"/>
</dbReference>
<evidence type="ECO:0000256" key="7">
    <source>
        <dbReference type="ARBA" id="ARBA00047343"/>
    </source>
</evidence>
<dbReference type="GO" id="GO:0009298">
    <property type="term" value="P:GDP-mannose biosynthetic process"/>
    <property type="evidence" value="ECO:0007669"/>
    <property type="project" value="TreeGrafter"/>
</dbReference>
<dbReference type="InterPro" id="IPR049577">
    <property type="entry name" value="GMPP_N"/>
</dbReference>
<evidence type="ECO:0000313" key="13">
    <source>
        <dbReference type="Proteomes" id="UP001301797"/>
    </source>
</evidence>
<dbReference type="GO" id="GO:0004475">
    <property type="term" value="F:mannose-1-phosphate guanylyltransferase (GTP) activity"/>
    <property type="evidence" value="ECO:0007669"/>
    <property type="project" value="UniProtKB-EC"/>
</dbReference>
<keyword evidence="13" id="KW-1185">Reference proteome</keyword>
<dbReference type="InterPro" id="IPR029044">
    <property type="entry name" value="Nucleotide-diphossugar_trans"/>
</dbReference>
<dbReference type="InterPro" id="IPR051161">
    <property type="entry name" value="Mannose-6P_isomerase_type2"/>
</dbReference>
<evidence type="ECO:0000256" key="4">
    <source>
        <dbReference type="ARBA" id="ARBA00022695"/>
    </source>
</evidence>
<dbReference type="Gene3D" id="3.90.550.10">
    <property type="entry name" value="Spore Coat Polysaccharide Biosynthesis Protein SpsA, Chain A"/>
    <property type="match status" value="1"/>
</dbReference>
<dbReference type="InterPro" id="IPR005835">
    <property type="entry name" value="NTP_transferase_dom"/>
</dbReference>
<evidence type="ECO:0000256" key="2">
    <source>
        <dbReference type="ARBA" id="ARBA00012387"/>
    </source>
</evidence>
<dbReference type="Proteomes" id="UP001301797">
    <property type="component" value="Chromosome"/>
</dbReference>
<proteinExistence type="inferred from homology"/>
<accession>A0AA97FFE8</accession>
<dbReference type="SUPFAM" id="SSF51182">
    <property type="entry name" value="RmlC-like cupins"/>
    <property type="match status" value="1"/>
</dbReference>
<protein>
    <recommendedName>
        <fullName evidence="2">mannose-1-phosphate guanylyltransferase</fullName>
        <ecNumber evidence="2">2.7.7.13</ecNumber>
    </recommendedName>
</protein>
<evidence type="ECO:0000259" key="10">
    <source>
        <dbReference type="Pfam" id="PF01050"/>
    </source>
</evidence>
<organism evidence="12 13">
    <name type="scientific">Methanochimaera problematica</name>
    <dbReference type="NCBI Taxonomy" id="2609417"/>
    <lineage>
        <taxon>Archaea</taxon>
        <taxon>Methanobacteriati</taxon>
        <taxon>Methanobacteriota</taxon>
        <taxon>Stenosarchaea group</taxon>
        <taxon>Methanomicrobia</taxon>
        <taxon>Methanomicrobiales</taxon>
        <taxon>Methanomicrobiaceae</taxon>
        <taxon>Methanochimaera</taxon>
    </lineage>
</organism>
<comment type="similarity">
    <text evidence="1 8">Belongs to the mannose-6-phosphate isomerase type 2 family.</text>
</comment>
<dbReference type="GeneID" id="85229881"/>
<dbReference type="FunFam" id="2.60.120.10:FF:000032">
    <property type="entry name" value="Mannose-1-phosphate guanylyltransferase/mannose-6-phosphate isomerase"/>
    <property type="match status" value="1"/>
</dbReference>
<dbReference type="CDD" id="cd02213">
    <property type="entry name" value="cupin_PMI_typeII_C"/>
    <property type="match status" value="1"/>
</dbReference>
<gene>
    <name evidence="12" type="ORF">F1737_06890</name>
</gene>
<feature type="domain" description="Nucleotidyl transferase" evidence="9">
    <location>
        <begin position="2"/>
        <end position="266"/>
    </location>
</feature>
<dbReference type="Pfam" id="PF22640">
    <property type="entry name" value="ManC_GMP_beta-helix"/>
    <property type="match status" value="1"/>
</dbReference>
<name>A0AA97FFE8_9EURY</name>
<evidence type="ECO:0000259" key="9">
    <source>
        <dbReference type="Pfam" id="PF00483"/>
    </source>
</evidence>
<feature type="domain" description="MannoseP isomerase/GMP-like beta-helix" evidence="11">
    <location>
        <begin position="276"/>
        <end position="323"/>
    </location>
</feature>
<dbReference type="GO" id="GO:0000271">
    <property type="term" value="P:polysaccharide biosynthetic process"/>
    <property type="evidence" value="ECO:0007669"/>
    <property type="project" value="InterPro"/>
</dbReference>
<dbReference type="SUPFAM" id="SSF53448">
    <property type="entry name" value="Nucleotide-diphospho-sugar transferases"/>
    <property type="match status" value="1"/>
</dbReference>
<keyword evidence="12" id="KW-0413">Isomerase</keyword>
<dbReference type="NCBIfam" id="TIGR01479">
    <property type="entry name" value="GMP_PMI"/>
    <property type="match status" value="1"/>
</dbReference>
<dbReference type="RefSeq" id="WP_317135862.1">
    <property type="nucleotide sequence ID" value="NZ_CP043875.1"/>
</dbReference>
<evidence type="ECO:0000256" key="5">
    <source>
        <dbReference type="ARBA" id="ARBA00022741"/>
    </source>
</evidence>
<sequence length="448" mass="50423">MKVIILAGGVGTRLWPLSRESYPKQFLYMNSHSLFQKTWLRSLKFSNPEDIYVVTGENYRFIVENQIEELGYNIPEEHVLKETVGKNTLPAILWGVKTICAESGDSDILVFPSDHILDDGAVDVINSAVPLSKENIVVFGINPSEANTGYGYIKPGKELSPGYLVDEFKEKPDLPLAKKYVEDGYLWNSGIFLFSSEVFLKETGKYQPELYEAFSNGDPDYNSLKSVSIDYGLLEFSERVAVMPLDVLWSDLGSFRSIYNIKEHDKNGNCGPADFIESKRNFVHAKDKKVALIGVDNLAVIDSGDALLVCNLDNSESVKDLVKMYLDRDDDVARYHLTVNRPWGSYTVLETQPFFKIKRVSVKKGHVLSLQLHHHRSEHWVVVSGSAEVTLNGETKIVTRGQSTFVPAGVSHRLFNNGKIPLEVIEVQIGEYLGEDDIVRFEDVYGRV</sequence>
<dbReference type="EC" id="2.7.7.13" evidence="2"/>
<dbReference type="Gene3D" id="2.60.120.10">
    <property type="entry name" value="Jelly Rolls"/>
    <property type="match status" value="1"/>
</dbReference>
<evidence type="ECO:0000256" key="8">
    <source>
        <dbReference type="RuleBase" id="RU004190"/>
    </source>
</evidence>
<dbReference type="PANTHER" id="PTHR46390">
    <property type="entry name" value="MANNOSE-1-PHOSPHATE GUANYLYLTRANSFERASE"/>
    <property type="match status" value="1"/>
</dbReference>
<dbReference type="GO" id="GO:0016853">
    <property type="term" value="F:isomerase activity"/>
    <property type="evidence" value="ECO:0007669"/>
    <property type="project" value="UniProtKB-KW"/>
</dbReference>
<keyword evidence="4 12" id="KW-0548">Nucleotidyltransferase</keyword>
<keyword evidence="3 12" id="KW-0808">Transferase</keyword>
<dbReference type="InterPro" id="IPR054566">
    <property type="entry name" value="ManC/GMP-like_b-helix"/>
</dbReference>
<dbReference type="PANTHER" id="PTHR46390:SF1">
    <property type="entry name" value="MANNOSE-1-PHOSPHATE GUANYLYLTRANSFERASE"/>
    <property type="match status" value="1"/>
</dbReference>
<evidence type="ECO:0000256" key="3">
    <source>
        <dbReference type="ARBA" id="ARBA00022679"/>
    </source>
</evidence>
<dbReference type="InterPro" id="IPR001538">
    <property type="entry name" value="Man6P_isomerase-2_C"/>
</dbReference>
<comment type="catalytic activity">
    <reaction evidence="7">
        <text>alpha-D-mannose 1-phosphate + GTP + H(+) = GDP-alpha-D-mannose + diphosphate</text>
        <dbReference type="Rhea" id="RHEA:15229"/>
        <dbReference type="ChEBI" id="CHEBI:15378"/>
        <dbReference type="ChEBI" id="CHEBI:33019"/>
        <dbReference type="ChEBI" id="CHEBI:37565"/>
        <dbReference type="ChEBI" id="CHEBI:57527"/>
        <dbReference type="ChEBI" id="CHEBI:58409"/>
        <dbReference type="EC" id="2.7.7.13"/>
    </reaction>
</comment>
<reference evidence="12 13" key="1">
    <citation type="submission" date="2019-09" db="EMBL/GenBank/DDBJ databases">
        <title>The complete genome of Methanoplanus sp. FWC-SCC4.</title>
        <authorList>
            <person name="Chen S.-C."/>
            <person name="Zhou Y.-Z."/>
            <person name="Lai M.-C."/>
        </authorList>
    </citation>
    <scope>NUCLEOTIDE SEQUENCE [LARGE SCALE GENOMIC DNA]</scope>
    <source>
        <strain evidence="12 13">FWC-SCC4</strain>
    </source>
</reference>
<evidence type="ECO:0000313" key="12">
    <source>
        <dbReference type="EMBL" id="WOF16446.1"/>
    </source>
</evidence>
<dbReference type="AlphaFoldDB" id="A0AA97FFE8"/>
<dbReference type="EMBL" id="CP043875">
    <property type="protein sequence ID" value="WOF16446.1"/>
    <property type="molecule type" value="Genomic_DNA"/>
</dbReference>
<keyword evidence="5" id="KW-0547">Nucleotide-binding</keyword>
<dbReference type="Pfam" id="PF00483">
    <property type="entry name" value="NTP_transferase"/>
    <property type="match status" value="1"/>
</dbReference>
<dbReference type="InterPro" id="IPR014710">
    <property type="entry name" value="RmlC-like_jellyroll"/>
</dbReference>
<evidence type="ECO:0000256" key="6">
    <source>
        <dbReference type="ARBA" id="ARBA00023134"/>
    </source>
</evidence>